<feature type="transmembrane region" description="Helical" evidence="2">
    <location>
        <begin position="21"/>
        <end position="42"/>
    </location>
</feature>
<gene>
    <name evidence="3" type="ORF">SGLAD_v1c04230</name>
</gene>
<feature type="transmembrane region" description="Helical" evidence="2">
    <location>
        <begin position="118"/>
        <end position="145"/>
    </location>
</feature>
<keyword evidence="2" id="KW-1133">Transmembrane helix</keyword>
<reference evidence="3 4" key="1">
    <citation type="submission" date="2019-03" db="EMBL/GenBank/DDBJ databases">
        <title>Complete genome sequence of Spiroplasma gladiatoris TG-1 (DSM 22552).</title>
        <authorList>
            <person name="Lin Y.-C."/>
            <person name="Chou L."/>
            <person name="Kuo C.-H."/>
        </authorList>
    </citation>
    <scope>NUCLEOTIDE SEQUENCE [LARGE SCALE GENOMIC DNA]</scope>
    <source>
        <strain evidence="3 4">TG-1</strain>
    </source>
</reference>
<protein>
    <submittedName>
        <fullName evidence="3">Uncharacterized protein</fullName>
    </submittedName>
</protein>
<evidence type="ECO:0000313" key="4">
    <source>
        <dbReference type="Proteomes" id="UP000294309"/>
    </source>
</evidence>
<dbReference type="Proteomes" id="UP000294309">
    <property type="component" value="Chromosome"/>
</dbReference>
<keyword evidence="2" id="KW-0472">Membrane</keyword>
<sequence length="251" mass="29570">MKNIENNKNMWKNFSEQRTDFFVSAGFLLIESIIPGILVWLLVGNDFSFSFLNNLPDPKVGYIILICIIYLMFTFLSTFIFYILKLHKEDNFTYATTTTLVFITLILLGFAFNKNDTVFIIIKLVIVLFSAIIAVTLGVFITYIAKNKSFKKLEIFENYLSDYKEGKSVPLKIIDKIKKYEINLEQQKQKQKKIDDLKIELENKIEAEYQQQKQKDLEKKQKLNEKLDSKEKKARLKEQKKEAKKNKIEFK</sequence>
<evidence type="ECO:0000313" key="3">
    <source>
        <dbReference type="EMBL" id="QBQ07622.1"/>
    </source>
</evidence>
<evidence type="ECO:0000256" key="1">
    <source>
        <dbReference type="SAM" id="MobiDB-lite"/>
    </source>
</evidence>
<feature type="transmembrane region" description="Helical" evidence="2">
    <location>
        <begin position="91"/>
        <end position="112"/>
    </location>
</feature>
<evidence type="ECO:0000256" key="2">
    <source>
        <dbReference type="SAM" id="Phobius"/>
    </source>
</evidence>
<proteinExistence type="predicted"/>
<dbReference type="KEGG" id="sgq:SGLAD_v1c04230"/>
<dbReference type="NCBIfam" id="NF046003">
    <property type="entry name" value="DxFTY_mem_plasm"/>
    <property type="match status" value="1"/>
</dbReference>
<feature type="transmembrane region" description="Helical" evidence="2">
    <location>
        <begin position="62"/>
        <end position="84"/>
    </location>
</feature>
<accession>A0A4P7AHG3</accession>
<feature type="region of interest" description="Disordered" evidence="1">
    <location>
        <begin position="211"/>
        <end position="251"/>
    </location>
</feature>
<keyword evidence="2" id="KW-0812">Transmembrane</keyword>
<dbReference type="OrthoDB" id="389620at2"/>
<organism evidence="3 4">
    <name type="scientific">Spiroplasma gladiatoris</name>
    <dbReference type="NCBI Taxonomy" id="2143"/>
    <lineage>
        <taxon>Bacteria</taxon>
        <taxon>Bacillati</taxon>
        <taxon>Mycoplasmatota</taxon>
        <taxon>Mollicutes</taxon>
        <taxon>Entomoplasmatales</taxon>
        <taxon>Spiroplasmataceae</taxon>
        <taxon>Spiroplasma</taxon>
    </lineage>
</organism>
<dbReference type="AlphaFoldDB" id="A0A4P7AHG3"/>
<dbReference type="RefSeq" id="WP_134297416.1">
    <property type="nucleotide sequence ID" value="NZ_CP038013.1"/>
</dbReference>
<name>A0A4P7AHG3_9MOLU</name>
<keyword evidence="4" id="KW-1185">Reference proteome</keyword>
<dbReference type="EMBL" id="CP038013">
    <property type="protein sequence ID" value="QBQ07622.1"/>
    <property type="molecule type" value="Genomic_DNA"/>
</dbReference>